<evidence type="ECO:0000313" key="1">
    <source>
        <dbReference type="EMBL" id="GFH30289.1"/>
    </source>
</evidence>
<evidence type="ECO:0000313" key="2">
    <source>
        <dbReference type="Proteomes" id="UP000485058"/>
    </source>
</evidence>
<dbReference type="AlphaFoldDB" id="A0A6A0ABP5"/>
<accession>A0A6A0ABP5</accession>
<gene>
    <name evidence="1" type="ORF">HaLaN_29111</name>
</gene>
<name>A0A6A0ABP5_HAELA</name>
<organism evidence="1 2">
    <name type="scientific">Haematococcus lacustris</name>
    <name type="common">Green alga</name>
    <name type="synonym">Haematococcus pluvialis</name>
    <dbReference type="NCBI Taxonomy" id="44745"/>
    <lineage>
        <taxon>Eukaryota</taxon>
        <taxon>Viridiplantae</taxon>
        <taxon>Chlorophyta</taxon>
        <taxon>core chlorophytes</taxon>
        <taxon>Chlorophyceae</taxon>
        <taxon>CS clade</taxon>
        <taxon>Chlamydomonadales</taxon>
        <taxon>Haematococcaceae</taxon>
        <taxon>Haematococcus</taxon>
    </lineage>
</organism>
<proteinExistence type="predicted"/>
<sequence length="109" mass="12647">MPHTINSAYDLAFELEVLRELLSSRQRRFSHYSELEAVQATEAWQKERLIGTTTPALLTLECLQEVRNDFVKVSCLWGCEGFVYLKSQKQSWTAAWERCSTQLTEPYIA</sequence>
<comment type="caution">
    <text evidence="1">The sequence shown here is derived from an EMBL/GenBank/DDBJ whole genome shotgun (WGS) entry which is preliminary data.</text>
</comment>
<keyword evidence="2" id="KW-1185">Reference proteome</keyword>
<dbReference type="EMBL" id="BLLF01004813">
    <property type="protein sequence ID" value="GFH30289.1"/>
    <property type="molecule type" value="Genomic_DNA"/>
</dbReference>
<reference evidence="1 2" key="1">
    <citation type="submission" date="2020-02" db="EMBL/GenBank/DDBJ databases">
        <title>Draft genome sequence of Haematococcus lacustris strain NIES-144.</title>
        <authorList>
            <person name="Morimoto D."/>
            <person name="Nakagawa S."/>
            <person name="Yoshida T."/>
            <person name="Sawayama S."/>
        </authorList>
    </citation>
    <scope>NUCLEOTIDE SEQUENCE [LARGE SCALE GENOMIC DNA]</scope>
    <source>
        <strain evidence="1 2">NIES-144</strain>
    </source>
</reference>
<protein>
    <submittedName>
        <fullName evidence="1">Uncharacterized protein</fullName>
    </submittedName>
</protein>
<dbReference type="Proteomes" id="UP000485058">
    <property type="component" value="Unassembled WGS sequence"/>
</dbReference>